<sequence length="75" mass="8913">MGEGCPLWKYRVWKGQGSRKWKLDQSDGFFVQFESPILRKIWFVPSKTEKGRTLCRSPELLDISIHESWGFVPRR</sequence>
<dbReference type="Proteomes" id="UP000479710">
    <property type="component" value="Unassembled WGS sequence"/>
</dbReference>
<dbReference type="AlphaFoldDB" id="A0A6G1BNK0"/>
<evidence type="ECO:0000313" key="2">
    <source>
        <dbReference type="Proteomes" id="UP000479710"/>
    </source>
</evidence>
<protein>
    <submittedName>
        <fullName evidence="1">Uncharacterized protein</fullName>
    </submittedName>
</protein>
<organism evidence="1 2">
    <name type="scientific">Oryza meyeriana var. granulata</name>
    <dbReference type="NCBI Taxonomy" id="110450"/>
    <lineage>
        <taxon>Eukaryota</taxon>
        <taxon>Viridiplantae</taxon>
        <taxon>Streptophyta</taxon>
        <taxon>Embryophyta</taxon>
        <taxon>Tracheophyta</taxon>
        <taxon>Spermatophyta</taxon>
        <taxon>Magnoliopsida</taxon>
        <taxon>Liliopsida</taxon>
        <taxon>Poales</taxon>
        <taxon>Poaceae</taxon>
        <taxon>BOP clade</taxon>
        <taxon>Oryzoideae</taxon>
        <taxon>Oryzeae</taxon>
        <taxon>Oryzinae</taxon>
        <taxon>Oryza</taxon>
        <taxon>Oryza meyeriana</taxon>
    </lineage>
</organism>
<comment type="caution">
    <text evidence="1">The sequence shown here is derived from an EMBL/GenBank/DDBJ whole genome shotgun (WGS) entry which is preliminary data.</text>
</comment>
<evidence type="ECO:0000313" key="1">
    <source>
        <dbReference type="EMBL" id="KAF0889344.1"/>
    </source>
</evidence>
<reference evidence="1 2" key="1">
    <citation type="submission" date="2019-11" db="EMBL/GenBank/DDBJ databases">
        <title>Whole genome sequence of Oryza granulata.</title>
        <authorList>
            <person name="Li W."/>
        </authorList>
    </citation>
    <scope>NUCLEOTIDE SEQUENCE [LARGE SCALE GENOMIC DNA]</scope>
    <source>
        <strain evidence="2">cv. Menghai</strain>
        <tissue evidence="1">Leaf</tissue>
    </source>
</reference>
<gene>
    <name evidence="1" type="ORF">E2562_023647</name>
</gene>
<dbReference type="OrthoDB" id="2423701at2759"/>
<keyword evidence="2" id="KW-1185">Reference proteome</keyword>
<dbReference type="EMBL" id="SPHZ02000012">
    <property type="protein sequence ID" value="KAF0889344.1"/>
    <property type="molecule type" value="Genomic_DNA"/>
</dbReference>
<accession>A0A6G1BNK0</accession>
<name>A0A6G1BNK0_9ORYZ</name>
<proteinExistence type="predicted"/>